<dbReference type="GO" id="GO:0006865">
    <property type="term" value="P:amino acid transport"/>
    <property type="evidence" value="ECO:0007669"/>
    <property type="project" value="UniProtKB-KW"/>
</dbReference>
<protein>
    <submittedName>
        <fullName evidence="13">Amino acid permease</fullName>
    </submittedName>
</protein>
<gene>
    <name evidence="13" type="ORF">D7U36_06840</name>
</gene>
<dbReference type="FunFam" id="1.20.1740.10:FF:000001">
    <property type="entry name" value="Amino acid permease"/>
    <property type="match status" value="1"/>
</dbReference>
<keyword evidence="4" id="KW-1003">Cell membrane</keyword>
<keyword evidence="5" id="KW-0997">Cell inner membrane</keyword>
<feature type="transmembrane region" description="Helical" evidence="11">
    <location>
        <begin position="353"/>
        <end position="373"/>
    </location>
</feature>
<feature type="transmembrane region" description="Helical" evidence="11">
    <location>
        <begin position="39"/>
        <end position="57"/>
    </location>
</feature>
<dbReference type="AlphaFoldDB" id="A0A8B3FQ04"/>
<feature type="transmembrane region" description="Helical" evidence="11">
    <location>
        <begin position="422"/>
        <end position="441"/>
    </location>
</feature>
<organism evidence="13 14">
    <name type="scientific">Propionibacterium australiense</name>
    <dbReference type="NCBI Taxonomy" id="119981"/>
    <lineage>
        <taxon>Bacteria</taxon>
        <taxon>Bacillati</taxon>
        <taxon>Actinomycetota</taxon>
        <taxon>Actinomycetes</taxon>
        <taxon>Propionibacteriales</taxon>
        <taxon>Propionibacteriaceae</taxon>
        <taxon>Propionibacterium</taxon>
    </lineage>
</organism>
<feature type="domain" description="Amino acid permease/ SLC12A" evidence="12">
    <location>
        <begin position="38"/>
        <end position="469"/>
    </location>
</feature>
<dbReference type="Pfam" id="PF00324">
    <property type="entry name" value="AA_permease"/>
    <property type="match status" value="1"/>
</dbReference>
<evidence type="ECO:0000256" key="4">
    <source>
        <dbReference type="ARBA" id="ARBA00022475"/>
    </source>
</evidence>
<feature type="transmembrane region" description="Helical" evidence="11">
    <location>
        <begin position="119"/>
        <end position="141"/>
    </location>
</feature>
<dbReference type="OrthoDB" id="5297508at2"/>
<keyword evidence="8 11" id="KW-1133">Transmembrane helix</keyword>
<evidence type="ECO:0000256" key="2">
    <source>
        <dbReference type="ARBA" id="ARBA00008583"/>
    </source>
</evidence>
<dbReference type="Proteomes" id="UP000279336">
    <property type="component" value="Unassembled WGS sequence"/>
</dbReference>
<dbReference type="PANTHER" id="PTHR43495">
    <property type="entry name" value="GABA PERMEASE"/>
    <property type="match status" value="1"/>
</dbReference>
<accession>A0A8B3FQ04</accession>
<dbReference type="InterPro" id="IPR004841">
    <property type="entry name" value="AA-permease/SLC12A_dom"/>
</dbReference>
<feature type="transmembrane region" description="Helical" evidence="11">
    <location>
        <begin position="147"/>
        <end position="165"/>
    </location>
</feature>
<feature type="transmembrane region" description="Helical" evidence="11">
    <location>
        <begin position="63"/>
        <end position="85"/>
    </location>
</feature>
<dbReference type="Gene3D" id="1.20.1740.10">
    <property type="entry name" value="Amino acid/polyamine transporter I"/>
    <property type="match status" value="1"/>
</dbReference>
<feature type="transmembrane region" description="Helical" evidence="11">
    <location>
        <begin position="260"/>
        <end position="281"/>
    </location>
</feature>
<comment type="caution">
    <text evidence="13">The sequence shown here is derived from an EMBL/GenBank/DDBJ whole genome shotgun (WGS) entry which is preliminary data.</text>
</comment>
<evidence type="ECO:0000256" key="10">
    <source>
        <dbReference type="SAM" id="MobiDB-lite"/>
    </source>
</evidence>
<dbReference type="PIRSF" id="PIRSF006060">
    <property type="entry name" value="AA_transporter"/>
    <property type="match status" value="1"/>
</dbReference>
<evidence type="ECO:0000256" key="11">
    <source>
        <dbReference type="SAM" id="Phobius"/>
    </source>
</evidence>
<feature type="region of interest" description="Disordered" evidence="10">
    <location>
        <begin position="1"/>
        <end position="31"/>
    </location>
</feature>
<evidence type="ECO:0000259" key="12">
    <source>
        <dbReference type="Pfam" id="PF00324"/>
    </source>
</evidence>
<feature type="transmembrane region" description="Helical" evidence="11">
    <location>
        <begin position="447"/>
        <end position="465"/>
    </location>
</feature>
<evidence type="ECO:0000256" key="5">
    <source>
        <dbReference type="ARBA" id="ARBA00022519"/>
    </source>
</evidence>
<feature type="transmembrane region" description="Helical" evidence="11">
    <location>
        <begin position="177"/>
        <end position="198"/>
    </location>
</feature>
<feature type="compositionally biased region" description="Basic and acidic residues" evidence="10">
    <location>
        <begin position="1"/>
        <end position="11"/>
    </location>
</feature>
<name>A0A8B3FQ04_9ACTN</name>
<comment type="subcellular location">
    <subcellularLocation>
        <location evidence="1">Cell inner membrane</location>
        <topology evidence="1">Multi-pass membrane protein</topology>
    </subcellularLocation>
</comment>
<proteinExistence type="inferred from homology"/>
<dbReference type="EMBL" id="RCIW01000009">
    <property type="protein sequence ID" value="RLP09955.1"/>
    <property type="molecule type" value="Genomic_DNA"/>
</dbReference>
<keyword evidence="7" id="KW-0029">Amino-acid transport</keyword>
<dbReference type="PANTHER" id="PTHR43495:SF4">
    <property type="entry name" value="AROMATIC AMINO ACID TRANSPORT PROTEIN AROP"/>
    <property type="match status" value="1"/>
</dbReference>
<feature type="transmembrane region" description="Helical" evidence="11">
    <location>
        <begin position="218"/>
        <end position="239"/>
    </location>
</feature>
<evidence type="ECO:0000313" key="13">
    <source>
        <dbReference type="EMBL" id="RLP09955.1"/>
    </source>
</evidence>
<dbReference type="PROSITE" id="PS00218">
    <property type="entry name" value="AMINO_ACID_PERMEASE_1"/>
    <property type="match status" value="1"/>
</dbReference>
<dbReference type="GO" id="GO:0005886">
    <property type="term" value="C:plasma membrane"/>
    <property type="evidence" value="ECO:0007669"/>
    <property type="project" value="UniProtKB-SubCell"/>
</dbReference>
<feature type="transmembrane region" description="Helical" evidence="11">
    <location>
        <begin position="293"/>
        <end position="323"/>
    </location>
</feature>
<evidence type="ECO:0000256" key="1">
    <source>
        <dbReference type="ARBA" id="ARBA00004429"/>
    </source>
</evidence>
<evidence type="ECO:0000256" key="3">
    <source>
        <dbReference type="ARBA" id="ARBA00022448"/>
    </source>
</evidence>
<comment type="similarity">
    <text evidence="2">Belongs to the amino acid-polyamine-organocation (APC) superfamily. Amino acid transporter (AAT) (TC 2.A.3.1) family.</text>
</comment>
<evidence type="ECO:0000313" key="14">
    <source>
        <dbReference type="Proteomes" id="UP000279336"/>
    </source>
</evidence>
<keyword evidence="9 11" id="KW-0472">Membrane</keyword>
<evidence type="ECO:0000256" key="6">
    <source>
        <dbReference type="ARBA" id="ARBA00022692"/>
    </source>
</evidence>
<evidence type="ECO:0000256" key="9">
    <source>
        <dbReference type="ARBA" id="ARBA00023136"/>
    </source>
</evidence>
<feature type="transmembrane region" description="Helical" evidence="11">
    <location>
        <begin position="379"/>
        <end position="401"/>
    </location>
</feature>
<reference evidence="13 14" key="1">
    <citation type="submission" date="2018-10" db="EMBL/GenBank/DDBJ databases">
        <title>Propionibacterium australiense Genome Sequencing and Assembly.</title>
        <authorList>
            <person name="Bernier A.-M."/>
            <person name="Bernard K."/>
        </authorList>
    </citation>
    <scope>NUCLEOTIDE SEQUENCE [LARGE SCALE GENOMIC DNA]</scope>
    <source>
        <strain evidence="13 14">NML98A078</strain>
    </source>
</reference>
<evidence type="ECO:0000256" key="7">
    <source>
        <dbReference type="ARBA" id="ARBA00022970"/>
    </source>
</evidence>
<keyword evidence="3" id="KW-0813">Transport</keyword>
<dbReference type="InterPro" id="IPR004840">
    <property type="entry name" value="Amino_acid_permease_CS"/>
</dbReference>
<evidence type="ECO:0000256" key="8">
    <source>
        <dbReference type="ARBA" id="ARBA00022989"/>
    </source>
</evidence>
<keyword evidence="6 11" id="KW-0812">Transmembrane</keyword>
<dbReference type="GO" id="GO:0055085">
    <property type="term" value="P:transmembrane transport"/>
    <property type="evidence" value="ECO:0007669"/>
    <property type="project" value="InterPro"/>
</dbReference>
<sequence>MAGRPDRRPPDQDEGTPLSGQRTGTADGGLRRGLKNRHIQLIALGGAIGTGLFYGSGESIGQAGPAIIVCYVVGGAIIFLIMRALGEMSVHHPRPGSFSDYAYEYWSERAGFVAGWNYWFNYLVVSMAELSVVGEYVQFWAPQVPTWVSSAVFLVVITAVNLVTVKAYGEIEFWLALIKVVTIIAMIVGGLLLIGTSIGGEPIGVSNLWSHGGFVPNGMTGVLLGLVVVMFSFGGVELIGITAGEADDPGRTIPRAVNGVVYRILIFYVGTITVMVALFPWDQLGSTGSPLVTIFSGLGISGAAHVLNVVVLTAAVSAFNSFLYSNGRMMYSLALQGNAPEFLARTNRLGSPYAGVLVSSLCTGVTVLLNYLFPGGVFVYIMAVATIAVVVTWVLILLTHVKFRASLDRSGERTAFPMPGHPVTSWIALAFLALIVVLLGFNPSYQVALFVGPAWLAVLLVAYEVKRRVTARGRR</sequence>